<dbReference type="InterPro" id="IPR057727">
    <property type="entry name" value="WCX_dom"/>
</dbReference>
<dbReference type="GO" id="GO:0003700">
    <property type="term" value="F:DNA-binding transcription factor activity"/>
    <property type="evidence" value="ECO:0007669"/>
    <property type="project" value="InterPro"/>
</dbReference>
<keyword evidence="2" id="KW-0804">Transcription</keyword>
<dbReference type="InterPro" id="IPR036390">
    <property type="entry name" value="WH_DNA-bd_sf"/>
</dbReference>
<dbReference type="SUPFAM" id="SSF46785">
    <property type="entry name" value="Winged helix' DNA-binding domain"/>
    <property type="match status" value="1"/>
</dbReference>
<dbReference type="InterPro" id="IPR013196">
    <property type="entry name" value="HTH_11"/>
</dbReference>
<name>A0A7Y7E7I3_STRMO</name>
<dbReference type="InterPro" id="IPR051534">
    <property type="entry name" value="CBASS_pafABC_assoc_protein"/>
</dbReference>
<dbReference type="AlphaFoldDB" id="A0A7Y7E7I3"/>
<dbReference type="PROSITE" id="PS51000">
    <property type="entry name" value="HTH_DEOR_2"/>
    <property type="match status" value="1"/>
</dbReference>
<dbReference type="Pfam" id="PF08279">
    <property type="entry name" value="HTH_11"/>
    <property type="match status" value="1"/>
</dbReference>
<dbReference type="InterPro" id="IPR026881">
    <property type="entry name" value="WYL_dom"/>
</dbReference>
<keyword evidence="1" id="KW-0805">Transcription regulation</keyword>
<evidence type="ECO:0000313" key="5">
    <source>
        <dbReference type="EMBL" id="NVK78975.1"/>
    </source>
</evidence>
<dbReference type="Pfam" id="PF13280">
    <property type="entry name" value="WYL"/>
    <property type="match status" value="1"/>
</dbReference>
<evidence type="ECO:0000259" key="4">
    <source>
        <dbReference type="PROSITE" id="PS51000"/>
    </source>
</evidence>
<dbReference type="PIRSF" id="PIRSF016838">
    <property type="entry name" value="PafC"/>
    <property type="match status" value="1"/>
</dbReference>
<reference evidence="5 6" key="1">
    <citation type="submission" date="2020-04" db="EMBL/GenBank/DDBJ databases">
        <title>Draft Genome Sequence of Streptomyces morookaense DSM 40503, an 8-azaguanine-producing strain.</title>
        <authorList>
            <person name="Qi J."/>
            <person name="Gao J.-M."/>
        </authorList>
    </citation>
    <scope>NUCLEOTIDE SEQUENCE [LARGE SCALE GENOMIC DNA]</scope>
    <source>
        <strain evidence="5 6">DSM 40503</strain>
    </source>
</reference>
<feature type="domain" description="HTH deoR-type" evidence="4">
    <location>
        <begin position="2"/>
        <end position="57"/>
    </location>
</feature>
<dbReference type="PROSITE" id="PS52050">
    <property type="entry name" value="WYL"/>
    <property type="match status" value="1"/>
</dbReference>
<evidence type="ECO:0000256" key="1">
    <source>
        <dbReference type="ARBA" id="ARBA00023015"/>
    </source>
</evidence>
<feature type="region of interest" description="Disordered" evidence="3">
    <location>
        <begin position="304"/>
        <end position="346"/>
    </location>
</feature>
<protein>
    <submittedName>
        <fullName evidence="5">YafY family transcriptional regulator</fullName>
    </submittedName>
</protein>
<dbReference type="EMBL" id="JABBXF010000030">
    <property type="protein sequence ID" value="NVK78975.1"/>
    <property type="molecule type" value="Genomic_DNA"/>
</dbReference>
<keyword evidence="6" id="KW-1185">Reference proteome</keyword>
<comment type="caution">
    <text evidence="5">The sequence shown here is derived from an EMBL/GenBank/DDBJ whole genome shotgun (WGS) entry which is preliminary data.</text>
</comment>
<dbReference type="InterPro" id="IPR001034">
    <property type="entry name" value="DeoR_HTH"/>
</dbReference>
<dbReference type="Proteomes" id="UP000587462">
    <property type="component" value="Unassembled WGS sequence"/>
</dbReference>
<evidence type="ECO:0000313" key="6">
    <source>
        <dbReference type="Proteomes" id="UP000587462"/>
    </source>
</evidence>
<dbReference type="Gene3D" id="1.10.10.10">
    <property type="entry name" value="Winged helix-like DNA-binding domain superfamily/Winged helix DNA-binding domain"/>
    <property type="match status" value="1"/>
</dbReference>
<dbReference type="RefSeq" id="WP_171081576.1">
    <property type="nucleotide sequence ID" value="NZ_BNBU01000006.1"/>
</dbReference>
<evidence type="ECO:0000256" key="2">
    <source>
        <dbReference type="ARBA" id="ARBA00023163"/>
    </source>
</evidence>
<proteinExistence type="predicted"/>
<gene>
    <name evidence="5" type="ORF">HG542_15025</name>
</gene>
<dbReference type="PANTHER" id="PTHR34580:SF1">
    <property type="entry name" value="PROTEIN PAFC"/>
    <property type="match status" value="1"/>
</dbReference>
<accession>A0A7Y7E7I3</accession>
<organism evidence="5 6">
    <name type="scientific">Streptomyces morookaense</name>
    <name type="common">Streptoverticillium morookaense</name>
    <dbReference type="NCBI Taxonomy" id="1970"/>
    <lineage>
        <taxon>Bacteria</taxon>
        <taxon>Bacillati</taxon>
        <taxon>Actinomycetota</taxon>
        <taxon>Actinomycetes</taxon>
        <taxon>Kitasatosporales</taxon>
        <taxon>Streptomycetaceae</taxon>
        <taxon>Streptomyces</taxon>
    </lineage>
</organism>
<dbReference type="Pfam" id="PF25583">
    <property type="entry name" value="WCX"/>
    <property type="match status" value="1"/>
</dbReference>
<dbReference type="PANTHER" id="PTHR34580">
    <property type="match status" value="1"/>
</dbReference>
<dbReference type="InterPro" id="IPR036388">
    <property type="entry name" value="WH-like_DNA-bd_sf"/>
</dbReference>
<dbReference type="InterPro" id="IPR028349">
    <property type="entry name" value="PafC-like"/>
</dbReference>
<evidence type="ECO:0000256" key="3">
    <source>
        <dbReference type="SAM" id="MobiDB-lite"/>
    </source>
</evidence>
<sequence length="346" mass="38101">MRASRLVSILLLLQTRGRMTAQELADTLEVSVRTVYRDMESLGASGVPLYGESGPDGGYRLLEGYRTRLTGLTADEARALFLTGLPAAAEDLGLGAVAAGAQLKLSAALPPEMRERAEQSRQRIYIDIPGWYQDSDETPQLTAVAQAVWTQQQVRIRYERWATPHEVLRTVDPYGVVLKAGRWYLVAGSARGIRTYRVSRITELEPLTETFERPAGFDLAEHWRDYLATFDARRHLGHAVLRLSPTALTDLGQFLEPTAARAAEESAEPPDTDGWTQVTLPVESAERALPALLSLGAEAQVMGPPELRETMRRTLAGMLARYEEDGPMVNSVSSPERPDEVPSGTT</sequence>